<proteinExistence type="predicted"/>
<sequence length="98" mass="10679">MAQDSPSSGGNDESFKEQLDRQATQERGAPQAPDTVTAKITEYIPAAAKLFGNQQQEQEQAAAPAKALSGPPNRPTHDDKIEDFVRDQHRSKDGMESI</sequence>
<dbReference type="EMBL" id="LKCN02000024">
    <property type="protein sequence ID" value="RCI07732.1"/>
    <property type="molecule type" value="Genomic_DNA"/>
</dbReference>
<evidence type="ECO:0000313" key="2">
    <source>
        <dbReference type="EMBL" id="RCI07732.1"/>
    </source>
</evidence>
<dbReference type="Proteomes" id="UP000253664">
    <property type="component" value="Unassembled WGS sequence"/>
</dbReference>
<evidence type="ECO:0000256" key="1">
    <source>
        <dbReference type="SAM" id="MobiDB-lite"/>
    </source>
</evidence>
<reference evidence="2 3" key="1">
    <citation type="journal article" date="2015" name="BMC Genomics">
        <title>Insights from the genome of Ophiocordyceps polyrhachis-furcata to pathogenicity and host specificity in insect fungi.</title>
        <authorList>
            <person name="Wichadakul D."/>
            <person name="Kobmoo N."/>
            <person name="Ingsriswang S."/>
            <person name="Tangphatsornruang S."/>
            <person name="Chantasingh D."/>
            <person name="Luangsa-ard J.J."/>
            <person name="Eurwilaichitr L."/>
        </authorList>
    </citation>
    <scope>NUCLEOTIDE SEQUENCE [LARGE SCALE GENOMIC DNA]</scope>
    <source>
        <strain evidence="2 3">BCC 54312</strain>
    </source>
</reference>
<evidence type="ECO:0000313" key="3">
    <source>
        <dbReference type="Proteomes" id="UP000253664"/>
    </source>
</evidence>
<gene>
    <name evidence="2" type="ORF">L249_5764</name>
</gene>
<keyword evidence="3" id="KW-1185">Reference proteome</keyword>
<protein>
    <submittedName>
        <fullName evidence="2">Uncharacterized protein</fullName>
    </submittedName>
</protein>
<dbReference type="AlphaFoldDB" id="A0A367L0I5"/>
<dbReference type="OrthoDB" id="3436397at2759"/>
<feature type="region of interest" description="Disordered" evidence="1">
    <location>
        <begin position="1"/>
        <end position="98"/>
    </location>
</feature>
<feature type="compositionally biased region" description="Polar residues" evidence="1">
    <location>
        <begin position="1"/>
        <end position="11"/>
    </location>
</feature>
<organism evidence="2 3">
    <name type="scientific">Ophiocordyceps polyrhachis-furcata BCC 54312</name>
    <dbReference type="NCBI Taxonomy" id="1330021"/>
    <lineage>
        <taxon>Eukaryota</taxon>
        <taxon>Fungi</taxon>
        <taxon>Dikarya</taxon>
        <taxon>Ascomycota</taxon>
        <taxon>Pezizomycotina</taxon>
        <taxon>Sordariomycetes</taxon>
        <taxon>Hypocreomycetidae</taxon>
        <taxon>Hypocreales</taxon>
        <taxon>Ophiocordycipitaceae</taxon>
        <taxon>Ophiocordyceps</taxon>
    </lineage>
</organism>
<feature type="compositionally biased region" description="Basic and acidic residues" evidence="1">
    <location>
        <begin position="75"/>
        <end position="98"/>
    </location>
</feature>
<feature type="compositionally biased region" description="Basic and acidic residues" evidence="1">
    <location>
        <begin position="13"/>
        <end position="24"/>
    </location>
</feature>
<name>A0A367L0I5_9HYPO</name>
<accession>A0A367L0I5</accession>
<comment type="caution">
    <text evidence="2">The sequence shown here is derived from an EMBL/GenBank/DDBJ whole genome shotgun (WGS) entry which is preliminary data.</text>
</comment>
<feature type="compositionally biased region" description="Low complexity" evidence="1">
    <location>
        <begin position="54"/>
        <end position="67"/>
    </location>
</feature>